<dbReference type="CDD" id="cd10030">
    <property type="entry name" value="UDG-F4_TTUDGA_SPO1dp_like"/>
    <property type="match status" value="1"/>
</dbReference>
<evidence type="ECO:0000259" key="10">
    <source>
        <dbReference type="SMART" id="SM00986"/>
    </source>
</evidence>
<keyword evidence="9" id="KW-0234">DNA repair</keyword>
<dbReference type="EMBL" id="FMHZ01000002">
    <property type="protein sequence ID" value="SCL50898.1"/>
    <property type="molecule type" value="Genomic_DNA"/>
</dbReference>
<dbReference type="GO" id="GO:0097506">
    <property type="term" value="F:deaminated base DNA N-glycosylase activity"/>
    <property type="evidence" value="ECO:0007669"/>
    <property type="project" value="UniProtKB-ARBA"/>
</dbReference>
<accession>A0A1C6UAA4</accession>
<dbReference type="GO" id="GO:0051539">
    <property type="term" value="F:4 iron, 4 sulfur cluster binding"/>
    <property type="evidence" value="ECO:0007669"/>
    <property type="project" value="UniProtKB-KW"/>
</dbReference>
<dbReference type="RefSeq" id="WP_091096561.1">
    <property type="nucleotide sequence ID" value="NZ_FMHZ01000002.1"/>
</dbReference>
<evidence type="ECO:0000256" key="9">
    <source>
        <dbReference type="ARBA" id="ARBA00023204"/>
    </source>
</evidence>
<evidence type="ECO:0000256" key="7">
    <source>
        <dbReference type="ARBA" id="ARBA00023004"/>
    </source>
</evidence>
<sequence>MAEQTETAPGAQQFIPPQADTLDDLRAAAGGCRGCELYRDASQTVFGRGDADARVVFVGEQPGDMEDQKGLPFVGPAGRLLRRAVDDAGLDPRHIYLTNAVKHFRFELRGRRRIHQTPDRVHVTACRPWLVAEFAQLRPEVVVALGATAAKALLGPAFRVTRQRGELLPWPASAQHPEDFRRVPVDAKGTVADAPPARLLATIHPSAVLRADNQDQAYEGLVADLTVAARALDGGAAGRRS</sequence>
<keyword evidence="3" id="KW-0004">4Fe-4S</keyword>
<dbReference type="OrthoDB" id="5290748at2"/>
<evidence type="ECO:0000256" key="3">
    <source>
        <dbReference type="ARBA" id="ARBA00022485"/>
    </source>
</evidence>
<dbReference type="GO" id="GO:0046872">
    <property type="term" value="F:metal ion binding"/>
    <property type="evidence" value="ECO:0007669"/>
    <property type="project" value="UniProtKB-KW"/>
</dbReference>
<dbReference type="SUPFAM" id="SSF52141">
    <property type="entry name" value="Uracil-DNA glycosylase-like"/>
    <property type="match status" value="1"/>
</dbReference>
<evidence type="ECO:0000256" key="1">
    <source>
        <dbReference type="ARBA" id="ARBA00006521"/>
    </source>
</evidence>
<dbReference type="SMART" id="SM00986">
    <property type="entry name" value="UDG"/>
    <property type="match status" value="1"/>
</dbReference>
<dbReference type="SMART" id="SM00987">
    <property type="entry name" value="UreE_C"/>
    <property type="match status" value="1"/>
</dbReference>
<evidence type="ECO:0000256" key="6">
    <source>
        <dbReference type="ARBA" id="ARBA00022801"/>
    </source>
</evidence>
<keyword evidence="8" id="KW-0411">Iron-sulfur</keyword>
<dbReference type="InterPro" id="IPR051536">
    <property type="entry name" value="UDG_Type-4/5"/>
</dbReference>
<dbReference type="InterPro" id="IPR005273">
    <property type="entry name" value="Ura-DNA_glyco_family4"/>
</dbReference>
<dbReference type="GO" id="GO:0006281">
    <property type="term" value="P:DNA repair"/>
    <property type="evidence" value="ECO:0007669"/>
    <property type="project" value="UniProtKB-KW"/>
</dbReference>
<dbReference type="Proteomes" id="UP000199001">
    <property type="component" value="Unassembled WGS sequence"/>
</dbReference>
<dbReference type="InterPro" id="IPR005122">
    <property type="entry name" value="Uracil-DNA_glycosylase-like"/>
</dbReference>
<dbReference type="Pfam" id="PF03167">
    <property type="entry name" value="UDG"/>
    <property type="match status" value="1"/>
</dbReference>
<dbReference type="PANTHER" id="PTHR33693:SF9">
    <property type="entry name" value="TYPE-4 URACIL-DNA GLYCOSYLASE"/>
    <property type="match status" value="1"/>
</dbReference>
<protein>
    <recommendedName>
        <fullName evidence="2">Type-4 uracil-DNA glycosylase</fullName>
    </recommendedName>
</protein>
<dbReference type="STRING" id="47855.GA0070606_1709"/>
<comment type="similarity">
    <text evidence="1">Belongs to the uracil-DNA glycosylase (UDG) superfamily. Type 4 (UDGa) family.</text>
</comment>
<keyword evidence="4" id="KW-0479">Metal-binding</keyword>
<keyword evidence="12" id="KW-1185">Reference proteome</keyword>
<evidence type="ECO:0000256" key="8">
    <source>
        <dbReference type="ARBA" id="ARBA00023014"/>
    </source>
</evidence>
<organism evidence="11 12">
    <name type="scientific">Micromonospora citrea</name>
    <dbReference type="NCBI Taxonomy" id="47855"/>
    <lineage>
        <taxon>Bacteria</taxon>
        <taxon>Bacillati</taxon>
        <taxon>Actinomycetota</taxon>
        <taxon>Actinomycetes</taxon>
        <taxon>Micromonosporales</taxon>
        <taxon>Micromonosporaceae</taxon>
        <taxon>Micromonospora</taxon>
    </lineage>
</organism>
<evidence type="ECO:0000256" key="4">
    <source>
        <dbReference type="ARBA" id="ARBA00022723"/>
    </source>
</evidence>
<keyword evidence="6" id="KW-0378">Hydrolase</keyword>
<name>A0A1C6UAA4_9ACTN</name>
<reference evidence="12" key="1">
    <citation type="submission" date="2016-06" db="EMBL/GenBank/DDBJ databases">
        <authorList>
            <person name="Varghese N."/>
            <person name="Submissions Spin"/>
        </authorList>
    </citation>
    <scope>NUCLEOTIDE SEQUENCE [LARGE SCALE GENOMIC DNA]</scope>
    <source>
        <strain evidence="12">DSM 43903</strain>
    </source>
</reference>
<gene>
    <name evidence="11" type="ORF">GA0070606_1709</name>
</gene>
<dbReference type="InterPro" id="IPR036895">
    <property type="entry name" value="Uracil-DNA_glycosylase-like_sf"/>
</dbReference>
<evidence type="ECO:0000256" key="5">
    <source>
        <dbReference type="ARBA" id="ARBA00022763"/>
    </source>
</evidence>
<dbReference type="NCBIfam" id="TIGR03914">
    <property type="entry name" value="UDG_fam_dom"/>
    <property type="match status" value="1"/>
</dbReference>
<dbReference type="AlphaFoldDB" id="A0A1C6UAA4"/>
<evidence type="ECO:0000313" key="11">
    <source>
        <dbReference type="EMBL" id="SCL50898.1"/>
    </source>
</evidence>
<dbReference type="Gene3D" id="3.40.470.10">
    <property type="entry name" value="Uracil-DNA glycosylase-like domain"/>
    <property type="match status" value="1"/>
</dbReference>
<keyword evidence="5" id="KW-0227">DNA damage</keyword>
<keyword evidence="7" id="KW-0408">Iron</keyword>
<dbReference type="PANTHER" id="PTHR33693">
    <property type="entry name" value="TYPE-5 URACIL-DNA GLYCOSYLASE"/>
    <property type="match status" value="1"/>
</dbReference>
<evidence type="ECO:0000313" key="12">
    <source>
        <dbReference type="Proteomes" id="UP000199001"/>
    </source>
</evidence>
<proteinExistence type="inferred from homology"/>
<feature type="domain" description="Uracil-DNA glycosylase-like" evidence="10">
    <location>
        <begin position="46"/>
        <end position="226"/>
    </location>
</feature>
<evidence type="ECO:0000256" key="2">
    <source>
        <dbReference type="ARBA" id="ARBA00019403"/>
    </source>
</evidence>